<evidence type="ECO:0000313" key="3">
    <source>
        <dbReference type="Proteomes" id="UP000683139"/>
    </source>
</evidence>
<dbReference type="RefSeq" id="WP_213513046.1">
    <property type="nucleotide sequence ID" value="NZ_BOSE01000001.1"/>
</dbReference>
<keyword evidence="3" id="KW-1185">Reference proteome</keyword>
<organism evidence="2 3">
    <name type="scientific">Paenibacillus montaniterrae</name>
    <dbReference type="NCBI Taxonomy" id="429341"/>
    <lineage>
        <taxon>Bacteria</taxon>
        <taxon>Bacillati</taxon>
        <taxon>Bacillota</taxon>
        <taxon>Bacilli</taxon>
        <taxon>Bacillales</taxon>
        <taxon>Paenibacillaceae</taxon>
        <taxon>Paenibacillus</taxon>
    </lineage>
</organism>
<name>A0A919YP74_9BACL</name>
<comment type="caution">
    <text evidence="2">The sequence shown here is derived from an EMBL/GenBank/DDBJ whole genome shotgun (WGS) entry which is preliminary data.</text>
</comment>
<dbReference type="PANTHER" id="PTHR34351">
    <property type="entry name" value="SLR1927 PROTEIN-RELATED"/>
    <property type="match status" value="1"/>
</dbReference>
<dbReference type="Pfam" id="PF01882">
    <property type="entry name" value="DUF58"/>
    <property type="match status" value="1"/>
</dbReference>
<dbReference type="EMBL" id="BOSE01000001">
    <property type="protein sequence ID" value="GIP14861.1"/>
    <property type="molecule type" value="Genomic_DNA"/>
</dbReference>
<dbReference type="PANTHER" id="PTHR34351:SF2">
    <property type="entry name" value="DUF58 DOMAIN-CONTAINING PROTEIN"/>
    <property type="match status" value="1"/>
</dbReference>
<reference evidence="2" key="1">
    <citation type="submission" date="2021-03" db="EMBL/GenBank/DDBJ databases">
        <title>Antimicrobial resistance genes in bacteria isolated from Japanese honey, and their potential for conferring macrolide and lincosamide resistance in the American foulbrood pathogen Paenibacillus larvae.</title>
        <authorList>
            <person name="Okamoto M."/>
            <person name="Kumagai M."/>
            <person name="Kanamori H."/>
            <person name="Takamatsu D."/>
        </authorList>
    </citation>
    <scope>NUCLEOTIDE SEQUENCE</scope>
    <source>
        <strain evidence="2">J40TS1</strain>
    </source>
</reference>
<proteinExistence type="predicted"/>
<dbReference type="Proteomes" id="UP000683139">
    <property type="component" value="Unassembled WGS sequence"/>
</dbReference>
<evidence type="ECO:0000259" key="1">
    <source>
        <dbReference type="Pfam" id="PF01882"/>
    </source>
</evidence>
<dbReference type="AlphaFoldDB" id="A0A919YP74"/>
<dbReference type="InterPro" id="IPR002881">
    <property type="entry name" value="DUF58"/>
</dbReference>
<sequence length="377" mass="43023">MVVFWFILIAMLAVLLQHLLFKRFVLKNVQYTRYFTEKTCFQDEPIGMVEVLSNSKRLPIPWLYVESSLDASLQFAGQENFSVSRGQYDQNHGSFFTLSGYQRIRRTHTLKPRRRGIYMLRTVTLTSGDLFGMSRVTKQIPLDSKITVYPKPLQLPLEQMPYHSWQGDHIVKRFILPDPFVVAGTRPYQYGDSLKHVNWKATARSGQLQVHQYEFTANRKLLVVVNIDDNEEMWRTVTNQDLIERSINVAAGITREVIAQGMEAGFAANMRSLEQADSALLLPAAGEGHWQAILELMAGLVLERTESLSDMLHRFADEGLSQHDILVISTYWNEAAEQAAYLLRQRQNAVLALLTSEIDNLLEGEGFDNGTPDRIPS</sequence>
<accession>A0A919YP74</accession>
<feature type="domain" description="DUF58" evidence="1">
    <location>
        <begin position="185"/>
        <end position="350"/>
    </location>
</feature>
<protein>
    <recommendedName>
        <fullName evidence="1">DUF58 domain-containing protein</fullName>
    </recommendedName>
</protein>
<gene>
    <name evidence="2" type="ORF">J40TS1_05030</name>
</gene>
<evidence type="ECO:0000313" key="2">
    <source>
        <dbReference type="EMBL" id="GIP14861.1"/>
    </source>
</evidence>